<dbReference type="AlphaFoldDB" id="A0A345ILU2"/>
<dbReference type="Gene3D" id="3.40.50.300">
    <property type="entry name" value="P-loop containing nucleotide triphosphate hydrolases"/>
    <property type="match status" value="1"/>
</dbReference>
<accession>A0A345ILU2</accession>
<geneLocation type="plasmid" evidence="3">
    <name>pdrdi</name>
</geneLocation>
<proteinExistence type="predicted"/>
<feature type="domain" description="TraG P-loop" evidence="1">
    <location>
        <begin position="458"/>
        <end position="850"/>
    </location>
</feature>
<dbReference type="KEGG" id="dwu:DVJ83_16040"/>
<dbReference type="InterPro" id="IPR043964">
    <property type="entry name" value="P-loop_TraG"/>
</dbReference>
<evidence type="ECO:0000259" key="1">
    <source>
        <dbReference type="Pfam" id="PF19044"/>
    </source>
</evidence>
<name>A0A345ILU2_9DEIO</name>
<sequence length="861" mass="94309">MPYRDITNARQVAQKMGNLPENLNYQGIKEGVVFTLDNKMTFGLKISLVSIARATPDVRETSGDRVLSAVQGSLPPGATVRFYVENRPATRSALAEQRPEEKDGSPLEAMLTANFELLENMRRHRYISTSEAYLTVTLSIPGRPPRRPYTSAALSPLVERAKLLQQRLSRQLTMGGMQAQPMDTAGAWEHIYDYFNPSTVSAEKPEYQPQLDLPDLAGVRVMRWQKKKQGAKLPYVASMNAQVACSDIDLDHDDCFTVGSSRVGVVSFLKPKTGSRAGCTDVILQALGGTHSLFMVEYLVVDAPKVRSEINESLDKQEMAANDPTLKAGREVFTRIAEGTNLVQDLDAGEVMTEMSMHAIIFARTQQELDERREATLAAFNSVGGSLSRVAGAGQAIELYLENAPFCGRRSSYQVPAFYRNAVNCMPLVGQWHGTPRGGVLPLRSRSSNVFSIGPKTARNNGVVVCASARSGKSVLVNMLSAGLIHKYDAALTVVDPKRDYVALFMALGAMRSVVHLAPGARLPNGERLCINPFDLPEASPRVSEEKIGFLLELFAALGINDRSGTRMRILKAAIDQFYYRFSEVEHVGSTETLVYRNQGTLSDFANVVQNLNTVGNDSVQTDHELAREVRNVGNELLPYCGATPLGSLLDGHTTIDVSSRYLYLGLGGMMANPQLRAVGMLLGNELTWNRSVQIPGMKVVVMEEAGVARHLPGIVELTDKLYKMGQGLGIIPILVTQEVEDVRAYKGVINNASTRILLASAPSEREEVAQVFGLNEAMRQLYASLGGEAGRFREVLILQDRGDGDMDGDVGQLWLSRTAYWMATSVDEEARYRNSVAQEYFGGDEAMAALHIAQEEANAA</sequence>
<organism evidence="2 3">
    <name type="scientific">Deinococcus wulumuqiensis</name>
    <dbReference type="NCBI Taxonomy" id="980427"/>
    <lineage>
        <taxon>Bacteria</taxon>
        <taxon>Thermotogati</taxon>
        <taxon>Deinococcota</taxon>
        <taxon>Deinococci</taxon>
        <taxon>Deinococcales</taxon>
        <taxon>Deinococcaceae</taxon>
        <taxon>Deinococcus</taxon>
    </lineage>
</organism>
<reference evidence="2 3" key="1">
    <citation type="submission" date="2018-07" db="EMBL/GenBank/DDBJ databases">
        <title>Complete Genome and Methylome Analysis of Deinococcus wulumuqiensis NEB 479.</title>
        <authorList>
            <person name="Fomenkov A."/>
            <person name="Luyten Y."/>
            <person name="Vincze T."/>
            <person name="Anton B.P."/>
            <person name="Clark T."/>
            <person name="Roberts R.J."/>
            <person name="Morgan R.D."/>
        </authorList>
    </citation>
    <scope>NUCLEOTIDE SEQUENCE [LARGE SCALE GENOMIC DNA]</scope>
    <source>
        <strain evidence="2 3">NEB 479</strain>
        <plasmid evidence="3">Plasmid pdrdi</plasmid>
    </source>
</reference>
<dbReference type="SUPFAM" id="SSF52540">
    <property type="entry name" value="P-loop containing nucleoside triphosphate hydrolases"/>
    <property type="match status" value="1"/>
</dbReference>
<gene>
    <name evidence="2" type="ORF">DVJ83_16040</name>
</gene>
<evidence type="ECO:0000313" key="2">
    <source>
        <dbReference type="EMBL" id="AXH00665.1"/>
    </source>
</evidence>
<dbReference type="Proteomes" id="UP000253744">
    <property type="component" value="Plasmid pDrdI"/>
</dbReference>
<protein>
    <submittedName>
        <fullName evidence="2">Type IV secretion system protein VirB4</fullName>
    </submittedName>
</protein>
<dbReference type="RefSeq" id="WP_114673319.1">
    <property type="nucleotide sequence ID" value="NZ_CP031163.1"/>
</dbReference>
<dbReference type="EMBL" id="CP031163">
    <property type="protein sequence ID" value="AXH00665.1"/>
    <property type="molecule type" value="Genomic_DNA"/>
</dbReference>
<dbReference type="Gene3D" id="1.10.8.730">
    <property type="match status" value="1"/>
</dbReference>
<dbReference type="InterPro" id="IPR027417">
    <property type="entry name" value="P-loop_NTPase"/>
</dbReference>
<dbReference type="Pfam" id="PF19044">
    <property type="entry name" value="P-loop_TraG"/>
    <property type="match status" value="1"/>
</dbReference>
<keyword evidence="2" id="KW-0614">Plasmid</keyword>
<evidence type="ECO:0000313" key="3">
    <source>
        <dbReference type="Proteomes" id="UP000253744"/>
    </source>
</evidence>